<gene>
    <name evidence="1" type="ORF">TCM_041987</name>
</gene>
<organism evidence="1 2">
    <name type="scientific">Theobroma cacao</name>
    <name type="common">Cacao</name>
    <name type="synonym">Cocoa</name>
    <dbReference type="NCBI Taxonomy" id="3641"/>
    <lineage>
        <taxon>Eukaryota</taxon>
        <taxon>Viridiplantae</taxon>
        <taxon>Streptophyta</taxon>
        <taxon>Embryophyta</taxon>
        <taxon>Tracheophyta</taxon>
        <taxon>Spermatophyta</taxon>
        <taxon>Magnoliopsida</taxon>
        <taxon>eudicotyledons</taxon>
        <taxon>Gunneridae</taxon>
        <taxon>Pentapetalae</taxon>
        <taxon>rosids</taxon>
        <taxon>malvids</taxon>
        <taxon>Malvales</taxon>
        <taxon>Malvaceae</taxon>
        <taxon>Byttnerioideae</taxon>
        <taxon>Theobroma</taxon>
    </lineage>
</organism>
<dbReference type="InParanoid" id="A0A061GWP7"/>
<accession>A0A061GWP7</accession>
<evidence type="ECO:0000313" key="2">
    <source>
        <dbReference type="Proteomes" id="UP000026915"/>
    </source>
</evidence>
<proteinExistence type="predicted"/>
<sequence length="81" mass="9183">MEERERRYYSGGSCRRVTNEGGEMLRCSRGKVGLFHQSMCEPLMEDDVDKIKSWEHSVEEPNLKSILSDLQTGHVAPSTAP</sequence>
<reference evidence="1 2" key="1">
    <citation type="journal article" date="2013" name="Genome Biol.">
        <title>The genome sequence of the most widely cultivated cacao type and its use to identify candidate genes regulating pod color.</title>
        <authorList>
            <person name="Motamayor J.C."/>
            <person name="Mockaitis K."/>
            <person name="Schmutz J."/>
            <person name="Haiminen N."/>
            <person name="Iii D.L."/>
            <person name="Cornejo O."/>
            <person name="Findley S.D."/>
            <person name="Zheng P."/>
            <person name="Utro F."/>
            <person name="Royaert S."/>
            <person name="Saski C."/>
            <person name="Jenkins J."/>
            <person name="Podicheti R."/>
            <person name="Zhao M."/>
            <person name="Scheffler B.E."/>
            <person name="Stack J.C."/>
            <person name="Feltus F.A."/>
            <person name="Mustiga G.M."/>
            <person name="Amores F."/>
            <person name="Phillips W."/>
            <person name="Marelli J.P."/>
            <person name="May G.D."/>
            <person name="Shapiro H."/>
            <person name="Ma J."/>
            <person name="Bustamante C.D."/>
            <person name="Schnell R.J."/>
            <person name="Main D."/>
            <person name="Gilbert D."/>
            <person name="Parida L."/>
            <person name="Kuhn D.N."/>
        </authorList>
    </citation>
    <scope>NUCLEOTIDE SEQUENCE [LARGE SCALE GENOMIC DNA]</scope>
    <source>
        <strain evidence="2">cv. Matina 1-6</strain>
    </source>
</reference>
<evidence type="ECO:0000313" key="1">
    <source>
        <dbReference type="EMBL" id="EOY34250.1"/>
    </source>
</evidence>
<dbReference type="AlphaFoldDB" id="A0A061GWP7"/>
<keyword evidence="2" id="KW-1185">Reference proteome</keyword>
<name>A0A061GWP7_THECC</name>
<dbReference type="HOGENOM" id="CLU_2578721_0_0_1"/>
<protein>
    <submittedName>
        <fullName evidence="1">Uncharacterized protein</fullName>
    </submittedName>
</protein>
<dbReference type="Gramene" id="EOY34250">
    <property type="protein sequence ID" value="EOY34250"/>
    <property type="gene ID" value="TCM_041987"/>
</dbReference>
<dbReference type="EMBL" id="CM001887">
    <property type="protein sequence ID" value="EOY34250.1"/>
    <property type="molecule type" value="Genomic_DNA"/>
</dbReference>
<dbReference type="Proteomes" id="UP000026915">
    <property type="component" value="Chromosome 9"/>
</dbReference>